<gene>
    <name evidence="2" type="ORF">SAMN04488505_111167</name>
</gene>
<evidence type="ECO:0000313" key="3">
    <source>
        <dbReference type="Proteomes" id="UP000198984"/>
    </source>
</evidence>
<evidence type="ECO:0000256" key="1">
    <source>
        <dbReference type="SAM" id="Phobius"/>
    </source>
</evidence>
<dbReference type="STRING" id="573321.SAMN04488505_111167"/>
<dbReference type="RefSeq" id="WP_089920297.1">
    <property type="nucleotide sequence ID" value="NZ_FOBB01000011.1"/>
</dbReference>
<dbReference type="Proteomes" id="UP000198984">
    <property type="component" value="Unassembled WGS sequence"/>
</dbReference>
<proteinExistence type="predicted"/>
<name>A0A1H8HUX8_9BACT</name>
<dbReference type="PROSITE" id="PS51257">
    <property type="entry name" value="PROKAR_LIPOPROTEIN"/>
    <property type="match status" value="1"/>
</dbReference>
<evidence type="ECO:0000313" key="2">
    <source>
        <dbReference type="EMBL" id="SEN59952.1"/>
    </source>
</evidence>
<feature type="transmembrane region" description="Helical" evidence="1">
    <location>
        <begin position="34"/>
        <end position="53"/>
    </location>
</feature>
<keyword evidence="1" id="KW-0472">Membrane</keyword>
<feature type="transmembrane region" description="Helical" evidence="1">
    <location>
        <begin position="60"/>
        <end position="81"/>
    </location>
</feature>
<keyword evidence="3" id="KW-1185">Reference proteome</keyword>
<sequence length="89" mass="9201">MSEVFKKILVVSVIALLVIILACASDIGAGMASVLVIPVLLLMAGLILLITKVEPWGKVFLISSGIVLLLGFSVCTAAFMMGGGLGNMH</sequence>
<keyword evidence="1" id="KW-1133">Transmembrane helix</keyword>
<reference evidence="2 3" key="1">
    <citation type="submission" date="2016-10" db="EMBL/GenBank/DDBJ databases">
        <authorList>
            <person name="de Groot N.N."/>
        </authorList>
    </citation>
    <scope>NUCLEOTIDE SEQUENCE [LARGE SCALE GENOMIC DNA]</scope>
    <source>
        <strain evidence="2 3">DSM 21039</strain>
    </source>
</reference>
<dbReference type="AlphaFoldDB" id="A0A1H8HUX8"/>
<dbReference type="EMBL" id="FOBB01000011">
    <property type="protein sequence ID" value="SEN59952.1"/>
    <property type="molecule type" value="Genomic_DNA"/>
</dbReference>
<accession>A0A1H8HUX8</accession>
<organism evidence="2 3">
    <name type="scientific">Chitinophaga rupis</name>
    <dbReference type="NCBI Taxonomy" id="573321"/>
    <lineage>
        <taxon>Bacteria</taxon>
        <taxon>Pseudomonadati</taxon>
        <taxon>Bacteroidota</taxon>
        <taxon>Chitinophagia</taxon>
        <taxon>Chitinophagales</taxon>
        <taxon>Chitinophagaceae</taxon>
        <taxon>Chitinophaga</taxon>
    </lineage>
</organism>
<keyword evidence="1" id="KW-0812">Transmembrane</keyword>
<protein>
    <submittedName>
        <fullName evidence="2">Uncharacterized protein</fullName>
    </submittedName>
</protein>